<dbReference type="AlphaFoldDB" id="A8H823"/>
<evidence type="ECO:0000256" key="4">
    <source>
        <dbReference type="RuleBase" id="RU003744"/>
    </source>
</evidence>
<dbReference type="eggNOG" id="COG0834">
    <property type="taxonomic scope" value="Bacteria"/>
</dbReference>
<sequence length="245" mass="26402">MKKSVLVVASLGLTGALMLTGCGKSDDVLVVGTNASFPPFEYVGGASGDEIMGFDIDLAKQIAKDAGKTLKVENMNFDSLIVALNAGKVDFIASGMTITPERQASVDFSEPYYEATQMVLVNKDNNSINSLDDLKGKHIAVQLGSTGDIMAKSYSQQVTAFNSGFEAVMELKNAKVDLVLFDSEPAISFLEKNPQLKMVELDFSPEFYGFAVAKDKVELLNSINSSLSIMKQNGGYDALVNKHMK</sequence>
<dbReference type="HOGENOM" id="CLU_019602_18_2_6"/>
<dbReference type="OrthoDB" id="9768183at2"/>
<dbReference type="KEGG" id="spl:Spea_3397"/>
<proteinExistence type="inferred from homology"/>
<feature type="domain" description="Solute-binding protein family 3/N-terminal" evidence="5">
    <location>
        <begin position="28"/>
        <end position="245"/>
    </location>
</feature>
<evidence type="ECO:0000256" key="1">
    <source>
        <dbReference type="ARBA" id="ARBA00004196"/>
    </source>
</evidence>
<gene>
    <name evidence="6" type="ordered locus">Spea_3397</name>
</gene>
<dbReference type="Gene3D" id="3.40.190.10">
    <property type="entry name" value="Periplasmic binding protein-like II"/>
    <property type="match status" value="2"/>
</dbReference>
<name>A8H823_SHEPA</name>
<dbReference type="PROSITE" id="PS01039">
    <property type="entry name" value="SBP_BACTERIAL_3"/>
    <property type="match status" value="1"/>
</dbReference>
<dbReference type="EMBL" id="CP000851">
    <property type="protein sequence ID" value="ABV88710.1"/>
    <property type="molecule type" value="Genomic_DNA"/>
</dbReference>
<accession>A8H823</accession>
<protein>
    <submittedName>
        <fullName evidence="6">Extracellular solute-binding protein family 3</fullName>
    </submittedName>
</protein>
<evidence type="ECO:0000259" key="5">
    <source>
        <dbReference type="SMART" id="SM00062"/>
    </source>
</evidence>
<keyword evidence="3" id="KW-0732">Signal</keyword>
<evidence type="ECO:0000256" key="3">
    <source>
        <dbReference type="ARBA" id="ARBA00022729"/>
    </source>
</evidence>
<evidence type="ECO:0000313" key="6">
    <source>
        <dbReference type="EMBL" id="ABV88710.1"/>
    </source>
</evidence>
<dbReference type="CDD" id="cd13624">
    <property type="entry name" value="PBP2_Arg_Lys_His"/>
    <property type="match status" value="1"/>
</dbReference>
<dbReference type="Pfam" id="PF00497">
    <property type="entry name" value="SBP_bac_3"/>
    <property type="match status" value="1"/>
</dbReference>
<evidence type="ECO:0000256" key="2">
    <source>
        <dbReference type="ARBA" id="ARBA00010333"/>
    </source>
</evidence>
<dbReference type="PANTHER" id="PTHR35936">
    <property type="entry name" value="MEMBRANE-BOUND LYTIC MUREIN TRANSGLYCOSYLASE F"/>
    <property type="match status" value="1"/>
</dbReference>
<comment type="similarity">
    <text evidence="2 4">Belongs to the bacterial solute-binding protein 3 family.</text>
</comment>
<keyword evidence="7" id="KW-1185">Reference proteome</keyword>
<reference evidence="6 7" key="1">
    <citation type="submission" date="2007-10" db="EMBL/GenBank/DDBJ databases">
        <title>Complete sequence of Shewanella pealeana ATCC 700345.</title>
        <authorList>
            <consortium name="US DOE Joint Genome Institute"/>
            <person name="Copeland A."/>
            <person name="Lucas S."/>
            <person name="Lapidus A."/>
            <person name="Barry K."/>
            <person name="Glavina del Rio T."/>
            <person name="Dalin E."/>
            <person name="Tice H."/>
            <person name="Pitluck S."/>
            <person name="Chertkov O."/>
            <person name="Brettin T."/>
            <person name="Bruce D."/>
            <person name="Detter J.C."/>
            <person name="Han C."/>
            <person name="Schmutz J."/>
            <person name="Larimer F."/>
            <person name="Land M."/>
            <person name="Hauser L."/>
            <person name="Kyrpides N."/>
            <person name="Kim E."/>
            <person name="Zhao J.-S.Z."/>
            <person name="Manno D."/>
            <person name="Hawari J."/>
            <person name="Richardson P."/>
        </authorList>
    </citation>
    <scope>NUCLEOTIDE SEQUENCE [LARGE SCALE GENOMIC DNA]</scope>
    <source>
        <strain evidence="7">ATCC 700345 / ANG-SQ1</strain>
    </source>
</reference>
<comment type="subcellular location">
    <subcellularLocation>
        <location evidence="1">Cell envelope</location>
    </subcellularLocation>
</comment>
<dbReference type="GO" id="GO:0030313">
    <property type="term" value="C:cell envelope"/>
    <property type="evidence" value="ECO:0007669"/>
    <property type="project" value="UniProtKB-SubCell"/>
</dbReference>
<organism evidence="6 7">
    <name type="scientific">Shewanella pealeana (strain ATCC 700345 / ANG-SQ1)</name>
    <dbReference type="NCBI Taxonomy" id="398579"/>
    <lineage>
        <taxon>Bacteria</taxon>
        <taxon>Pseudomonadati</taxon>
        <taxon>Pseudomonadota</taxon>
        <taxon>Gammaproteobacteria</taxon>
        <taxon>Alteromonadales</taxon>
        <taxon>Shewanellaceae</taxon>
        <taxon>Shewanella</taxon>
    </lineage>
</organism>
<dbReference type="PANTHER" id="PTHR35936:SF38">
    <property type="entry name" value="GLUTAMINE-BINDING PERIPLASMIC PROTEIN"/>
    <property type="match status" value="1"/>
</dbReference>
<dbReference type="STRING" id="398579.Spea_3397"/>
<evidence type="ECO:0000313" key="7">
    <source>
        <dbReference type="Proteomes" id="UP000002608"/>
    </source>
</evidence>
<dbReference type="RefSeq" id="WP_012156609.1">
    <property type="nucleotide sequence ID" value="NC_009901.1"/>
</dbReference>
<dbReference type="SMART" id="SM00062">
    <property type="entry name" value="PBPb"/>
    <property type="match status" value="1"/>
</dbReference>
<dbReference type="InterPro" id="IPR018313">
    <property type="entry name" value="SBP_3_CS"/>
</dbReference>
<dbReference type="SUPFAM" id="SSF53850">
    <property type="entry name" value="Periplasmic binding protein-like II"/>
    <property type="match status" value="1"/>
</dbReference>
<dbReference type="PROSITE" id="PS51257">
    <property type="entry name" value="PROKAR_LIPOPROTEIN"/>
    <property type="match status" value="1"/>
</dbReference>
<dbReference type="InterPro" id="IPR001638">
    <property type="entry name" value="Solute-binding_3/MltF_N"/>
</dbReference>
<dbReference type="Proteomes" id="UP000002608">
    <property type="component" value="Chromosome"/>
</dbReference>